<feature type="region of interest" description="Disordered" evidence="4">
    <location>
        <begin position="1"/>
        <end position="29"/>
    </location>
</feature>
<comment type="subcellular location">
    <subcellularLocation>
        <location evidence="1">Secreted</location>
    </subcellularLocation>
</comment>
<dbReference type="Proteomes" id="UP001498398">
    <property type="component" value="Unassembled WGS sequence"/>
</dbReference>
<accession>A0ABR1J5E9</accession>
<keyword evidence="3" id="KW-0964">Secreted</keyword>
<comment type="similarity">
    <text evidence="2">Belongs to the cerato-platanin family.</text>
</comment>
<evidence type="ECO:0000256" key="2">
    <source>
        <dbReference type="ARBA" id="ARBA00010421"/>
    </source>
</evidence>
<dbReference type="InterPro" id="IPR036908">
    <property type="entry name" value="RlpA-like_sf"/>
</dbReference>
<dbReference type="Gene3D" id="2.40.40.10">
    <property type="entry name" value="RlpA-like domain"/>
    <property type="match status" value="1"/>
</dbReference>
<evidence type="ECO:0000256" key="3">
    <source>
        <dbReference type="ARBA" id="ARBA00022525"/>
    </source>
</evidence>
<name>A0ABR1J5E9_9AGAR</name>
<dbReference type="EMBL" id="JBANRG010000037">
    <property type="protein sequence ID" value="KAK7448774.1"/>
    <property type="molecule type" value="Genomic_DNA"/>
</dbReference>
<evidence type="ECO:0000256" key="1">
    <source>
        <dbReference type="ARBA" id="ARBA00004613"/>
    </source>
</evidence>
<keyword evidence="6" id="KW-1185">Reference proteome</keyword>
<reference evidence="5 6" key="1">
    <citation type="submission" date="2024-01" db="EMBL/GenBank/DDBJ databases">
        <title>A draft genome for the cacao thread blight pathogen Marasmiellus scandens.</title>
        <authorList>
            <person name="Baruah I.K."/>
            <person name="Leung J."/>
            <person name="Bukari Y."/>
            <person name="Amoako-Attah I."/>
            <person name="Meinhardt L.W."/>
            <person name="Bailey B.A."/>
            <person name="Cohen S.P."/>
        </authorList>
    </citation>
    <scope>NUCLEOTIDE SEQUENCE [LARGE SCALE GENOMIC DNA]</scope>
    <source>
        <strain evidence="5 6">GH-19</strain>
    </source>
</reference>
<evidence type="ECO:0000256" key="4">
    <source>
        <dbReference type="SAM" id="MobiDB-lite"/>
    </source>
</evidence>
<dbReference type="InterPro" id="IPR010829">
    <property type="entry name" value="Cerato-platanin"/>
</dbReference>
<sequence>MSFLSRVPLSHPLPHSRPTQNRQTRHRRGPGEVFYFQGKEGCDGSLKLANGGTPRNTTCIYSTTTAVSIAVALVPSLVSAVQLQYGNTYDDMSVTLTNLICSDGPNGLITHFGWQTLGDTPSCLNIGTVDAYAPFVGAVDAALLF</sequence>
<proteinExistence type="inferred from homology"/>
<protein>
    <submittedName>
        <fullName evidence="5">Uncharacterized protein</fullName>
    </submittedName>
</protein>
<gene>
    <name evidence="5" type="ORF">VKT23_013505</name>
</gene>
<comment type="caution">
    <text evidence="5">The sequence shown here is derived from an EMBL/GenBank/DDBJ whole genome shotgun (WGS) entry which is preliminary data.</text>
</comment>
<evidence type="ECO:0000313" key="6">
    <source>
        <dbReference type="Proteomes" id="UP001498398"/>
    </source>
</evidence>
<evidence type="ECO:0000313" key="5">
    <source>
        <dbReference type="EMBL" id="KAK7448774.1"/>
    </source>
</evidence>
<dbReference type="Pfam" id="PF07249">
    <property type="entry name" value="Cerato-platanin"/>
    <property type="match status" value="1"/>
</dbReference>
<organism evidence="5 6">
    <name type="scientific">Marasmiellus scandens</name>
    <dbReference type="NCBI Taxonomy" id="2682957"/>
    <lineage>
        <taxon>Eukaryota</taxon>
        <taxon>Fungi</taxon>
        <taxon>Dikarya</taxon>
        <taxon>Basidiomycota</taxon>
        <taxon>Agaricomycotina</taxon>
        <taxon>Agaricomycetes</taxon>
        <taxon>Agaricomycetidae</taxon>
        <taxon>Agaricales</taxon>
        <taxon>Marasmiineae</taxon>
        <taxon>Omphalotaceae</taxon>
        <taxon>Marasmiellus</taxon>
    </lineage>
</organism>